<dbReference type="InterPro" id="IPR014917">
    <property type="entry name" value="DUF1800"/>
</dbReference>
<reference evidence="1 2" key="1">
    <citation type="submission" date="2021-03" db="EMBL/GenBank/DDBJ databases">
        <title>Whole genome sequence of Jiella sp. MQZ13P-4.</title>
        <authorList>
            <person name="Tuo L."/>
        </authorList>
    </citation>
    <scope>NUCLEOTIDE SEQUENCE [LARGE SCALE GENOMIC DNA]</scope>
    <source>
        <strain evidence="1 2">MQZ13P-4</strain>
    </source>
</reference>
<sequence>MAEISASFAALRFGLGLRGEATDPISKDLRDALLEEAATQSELPGDGEGLEASPKILAEFRKFQVRRKEALKAQRLAQLTGTPPTGKLGAEAVMQSETVPAQSMSPEMERPPQNVAYQKELTAKYARLQAAPFGFFERLVDFWANHFAVDARRSGMTRATVGSYEREAIRPNVLGRFEIMLSAVARHPAMLNYLDNWVSVGVNSRAAKRRPGRGLNENFGRELMELHTLGVDGGYDQADVRALANALTGWTIDFGLQRPETVGKFVFQAQRHEPGPVTVMGKTYPQKGEAQAAAIIADLARHPATARHVSRKLVQAFVADEPPPELVAKLADVFLKTDGDLMAVAKALVTAPESWQAPRAKLRSPQEFVIASTRALGLTLKPAEITRSLVTLGQMYWQPLSPAGYPGDSRNWLAPDAMTNRLDVAQYMAARAKPEDPMAIADRVLGDLLTGSTREAIGRAESPAQAYALLLMSPEFQRR</sequence>
<protein>
    <submittedName>
        <fullName evidence="1">DUF1800 domain-containing protein</fullName>
    </submittedName>
</protein>
<dbReference type="EMBL" id="JAFMPY010000030">
    <property type="protein sequence ID" value="MBO0906054.1"/>
    <property type="molecule type" value="Genomic_DNA"/>
</dbReference>
<accession>A0ABS3J8Q9</accession>
<dbReference type="Proteomes" id="UP000664288">
    <property type="component" value="Unassembled WGS sequence"/>
</dbReference>
<gene>
    <name evidence="1" type="ORF">J1C47_20590</name>
</gene>
<comment type="caution">
    <text evidence="1">The sequence shown here is derived from an EMBL/GenBank/DDBJ whole genome shotgun (WGS) entry which is preliminary data.</text>
</comment>
<name>A0ABS3J8Q9_9HYPH</name>
<proteinExistence type="predicted"/>
<evidence type="ECO:0000313" key="2">
    <source>
        <dbReference type="Proteomes" id="UP000664288"/>
    </source>
</evidence>
<dbReference type="Pfam" id="PF08811">
    <property type="entry name" value="DUF1800"/>
    <property type="match status" value="1"/>
</dbReference>
<evidence type="ECO:0000313" key="1">
    <source>
        <dbReference type="EMBL" id="MBO0906054.1"/>
    </source>
</evidence>
<dbReference type="RefSeq" id="WP_207352683.1">
    <property type="nucleotide sequence ID" value="NZ_JAFMPY010000030.1"/>
</dbReference>
<keyword evidence="2" id="KW-1185">Reference proteome</keyword>
<organism evidence="1 2">
    <name type="scientific">Jiella sonneratiae</name>
    <dbReference type="NCBI Taxonomy" id="2816856"/>
    <lineage>
        <taxon>Bacteria</taxon>
        <taxon>Pseudomonadati</taxon>
        <taxon>Pseudomonadota</taxon>
        <taxon>Alphaproteobacteria</taxon>
        <taxon>Hyphomicrobiales</taxon>
        <taxon>Aurantimonadaceae</taxon>
        <taxon>Jiella</taxon>
    </lineage>
</organism>